<dbReference type="Proteomes" id="UP000824120">
    <property type="component" value="Chromosome 7"/>
</dbReference>
<comment type="caution">
    <text evidence="2">The sequence shown here is derived from an EMBL/GenBank/DDBJ whole genome shotgun (WGS) entry which is preliminary data.</text>
</comment>
<keyword evidence="3" id="KW-1185">Reference proteome</keyword>
<reference evidence="2 3" key="1">
    <citation type="submission" date="2020-09" db="EMBL/GenBank/DDBJ databases">
        <title>De no assembly of potato wild relative species, Solanum commersonii.</title>
        <authorList>
            <person name="Cho K."/>
        </authorList>
    </citation>
    <scope>NUCLEOTIDE SEQUENCE [LARGE SCALE GENOMIC DNA]</scope>
    <source>
        <strain evidence="2">LZ3.2</strain>
        <tissue evidence="2">Leaf</tissue>
    </source>
</reference>
<protein>
    <submittedName>
        <fullName evidence="2">Uncharacterized protein</fullName>
    </submittedName>
</protein>
<evidence type="ECO:0000313" key="3">
    <source>
        <dbReference type="Proteomes" id="UP000824120"/>
    </source>
</evidence>
<organism evidence="2 3">
    <name type="scientific">Solanum commersonii</name>
    <name type="common">Commerson's wild potato</name>
    <name type="synonym">Commerson's nightshade</name>
    <dbReference type="NCBI Taxonomy" id="4109"/>
    <lineage>
        <taxon>Eukaryota</taxon>
        <taxon>Viridiplantae</taxon>
        <taxon>Streptophyta</taxon>
        <taxon>Embryophyta</taxon>
        <taxon>Tracheophyta</taxon>
        <taxon>Spermatophyta</taxon>
        <taxon>Magnoliopsida</taxon>
        <taxon>eudicotyledons</taxon>
        <taxon>Gunneridae</taxon>
        <taxon>Pentapetalae</taxon>
        <taxon>asterids</taxon>
        <taxon>lamiids</taxon>
        <taxon>Solanales</taxon>
        <taxon>Solanaceae</taxon>
        <taxon>Solanoideae</taxon>
        <taxon>Solaneae</taxon>
        <taxon>Solanum</taxon>
    </lineage>
</organism>
<evidence type="ECO:0000313" key="2">
    <source>
        <dbReference type="EMBL" id="KAG5595352.1"/>
    </source>
</evidence>
<name>A0A9J5Y702_SOLCO</name>
<feature type="region of interest" description="Disordered" evidence="1">
    <location>
        <begin position="33"/>
        <end position="54"/>
    </location>
</feature>
<accession>A0A9J5Y702</accession>
<gene>
    <name evidence="2" type="ORF">H5410_036584</name>
</gene>
<evidence type="ECO:0000256" key="1">
    <source>
        <dbReference type="SAM" id="MobiDB-lite"/>
    </source>
</evidence>
<dbReference type="AlphaFoldDB" id="A0A9J5Y702"/>
<dbReference type="EMBL" id="JACXVP010000007">
    <property type="protein sequence ID" value="KAG5595352.1"/>
    <property type="molecule type" value="Genomic_DNA"/>
</dbReference>
<sequence length="78" mass="9180">MRLFLPILLAQKCNKPQYIQEYNSEKPYIHTQRTNDWTDPLSSSSSRPSQHDTRTRPGLLIYVEDTGDELNWLVARVF</sequence>
<proteinExistence type="predicted"/>